<organism evidence="1">
    <name type="scientific">Arundo donax</name>
    <name type="common">Giant reed</name>
    <name type="synonym">Donax arundinaceus</name>
    <dbReference type="NCBI Taxonomy" id="35708"/>
    <lineage>
        <taxon>Eukaryota</taxon>
        <taxon>Viridiplantae</taxon>
        <taxon>Streptophyta</taxon>
        <taxon>Embryophyta</taxon>
        <taxon>Tracheophyta</taxon>
        <taxon>Spermatophyta</taxon>
        <taxon>Magnoliopsida</taxon>
        <taxon>Liliopsida</taxon>
        <taxon>Poales</taxon>
        <taxon>Poaceae</taxon>
        <taxon>PACMAD clade</taxon>
        <taxon>Arundinoideae</taxon>
        <taxon>Arundineae</taxon>
        <taxon>Arundo</taxon>
    </lineage>
</organism>
<proteinExistence type="predicted"/>
<dbReference type="EMBL" id="GBRH01189047">
    <property type="protein sequence ID" value="JAE08849.1"/>
    <property type="molecule type" value="Transcribed_RNA"/>
</dbReference>
<name>A0A0A9FC94_ARUDO</name>
<accession>A0A0A9FC94</accession>
<sequence>MPVAIYSLHLHTQPTKSCISSIFSFLSTVVSFTAGDGCASTEKCLPHISPQLLPFLVMT</sequence>
<dbReference type="AlphaFoldDB" id="A0A0A9FC94"/>
<protein>
    <submittedName>
        <fullName evidence="1">Uncharacterized protein</fullName>
    </submittedName>
</protein>
<reference evidence="1" key="2">
    <citation type="journal article" date="2015" name="Data Brief">
        <title>Shoot transcriptome of the giant reed, Arundo donax.</title>
        <authorList>
            <person name="Barrero R.A."/>
            <person name="Guerrero F.D."/>
            <person name="Moolhuijzen P."/>
            <person name="Goolsby J.A."/>
            <person name="Tidwell J."/>
            <person name="Bellgard S.E."/>
            <person name="Bellgard M.I."/>
        </authorList>
    </citation>
    <scope>NUCLEOTIDE SEQUENCE</scope>
    <source>
        <tissue evidence="1">Shoot tissue taken approximately 20 cm above the soil surface</tissue>
    </source>
</reference>
<evidence type="ECO:0000313" key="1">
    <source>
        <dbReference type="EMBL" id="JAE08849.1"/>
    </source>
</evidence>
<reference evidence="1" key="1">
    <citation type="submission" date="2014-09" db="EMBL/GenBank/DDBJ databases">
        <authorList>
            <person name="Magalhaes I.L.F."/>
            <person name="Oliveira U."/>
            <person name="Santos F.R."/>
            <person name="Vidigal T.H.D.A."/>
            <person name="Brescovit A.D."/>
            <person name="Santos A.J."/>
        </authorList>
    </citation>
    <scope>NUCLEOTIDE SEQUENCE</scope>
    <source>
        <tissue evidence="1">Shoot tissue taken approximately 20 cm above the soil surface</tissue>
    </source>
</reference>